<proteinExistence type="predicted"/>
<gene>
    <name evidence="2" type="ORF">BofuT4_uP088740.1</name>
</gene>
<evidence type="ECO:0000256" key="1">
    <source>
        <dbReference type="SAM" id="SignalP"/>
    </source>
</evidence>
<dbReference type="HOGENOM" id="CLU_3068413_0_0_1"/>
<accession>G2YFC7</accession>
<protein>
    <submittedName>
        <fullName evidence="2">Uncharacterized protein</fullName>
    </submittedName>
</protein>
<organism evidence="2 3">
    <name type="scientific">Botryotinia fuckeliana (strain T4)</name>
    <name type="common">Noble rot fungus</name>
    <name type="synonym">Botrytis cinerea</name>
    <dbReference type="NCBI Taxonomy" id="999810"/>
    <lineage>
        <taxon>Eukaryota</taxon>
        <taxon>Fungi</taxon>
        <taxon>Dikarya</taxon>
        <taxon>Ascomycota</taxon>
        <taxon>Pezizomycotina</taxon>
        <taxon>Leotiomycetes</taxon>
        <taxon>Helotiales</taxon>
        <taxon>Sclerotiniaceae</taxon>
        <taxon>Botrytis</taxon>
    </lineage>
</organism>
<sequence>MSFANFLFFLVLIYRFANSHCVSSHIWRPLSKAQARSSTPAQVMAYEDVPRFW</sequence>
<dbReference type="EMBL" id="FQ790326">
    <property type="protein sequence ID" value="CCD50475.1"/>
    <property type="molecule type" value="Genomic_DNA"/>
</dbReference>
<evidence type="ECO:0000313" key="3">
    <source>
        <dbReference type="Proteomes" id="UP000008177"/>
    </source>
</evidence>
<evidence type="ECO:0000313" key="2">
    <source>
        <dbReference type="EMBL" id="CCD50475.1"/>
    </source>
</evidence>
<reference evidence="3" key="1">
    <citation type="journal article" date="2011" name="PLoS Genet.">
        <title>Genomic analysis of the necrotrophic fungal pathogens Sclerotinia sclerotiorum and Botrytis cinerea.</title>
        <authorList>
            <person name="Amselem J."/>
            <person name="Cuomo C.A."/>
            <person name="van Kan J.A."/>
            <person name="Viaud M."/>
            <person name="Benito E.P."/>
            <person name="Couloux A."/>
            <person name="Coutinho P.M."/>
            <person name="de Vries R.P."/>
            <person name="Dyer P.S."/>
            <person name="Fillinger S."/>
            <person name="Fournier E."/>
            <person name="Gout L."/>
            <person name="Hahn M."/>
            <person name="Kohn L."/>
            <person name="Lapalu N."/>
            <person name="Plummer K.M."/>
            <person name="Pradier J.M."/>
            <person name="Quevillon E."/>
            <person name="Sharon A."/>
            <person name="Simon A."/>
            <person name="ten Have A."/>
            <person name="Tudzynski B."/>
            <person name="Tudzynski P."/>
            <person name="Wincker P."/>
            <person name="Andrew M."/>
            <person name="Anthouard V."/>
            <person name="Beever R.E."/>
            <person name="Beffa R."/>
            <person name="Benoit I."/>
            <person name="Bouzid O."/>
            <person name="Brault B."/>
            <person name="Chen Z."/>
            <person name="Choquer M."/>
            <person name="Collemare J."/>
            <person name="Cotton P."/>
            <person name="Danchin E.G."/>
            <person name="Da Silva C."/>
            <person name="Gautier A."/>
            <person name="Giraud C."/>
            <person name="Giraud T."/>
            <person name="Gonzalez C."/>
            <person name="Grossetete S."/>
            <person name="Guldener U."/>
            <person name="Henrissat B."/>
            <person name="Howlett B.J."/>
            <person name="Kodira C."/>
            <person name="Kretschmer M."/>
            <person name="Lappartient A."/>
            <person name="Leroch M."/>
            <person name="Levis C."/>
            <person name="Mauceli E."/>
            <person name="Neuveglise C."/>
            <person name="Oeser B."/>
            <person name="Pearson M."/>
            <person name="Poulain J."/>
            <person name="Poussereau N."/>
            <person name="Quesneville H."/>
            <person name="Rascle C."/>
            <person name="Schumacher J."/>
            <person name="Segurens B."/>
            <person name="Sexton A."/>
            <person name="Silva E."/>
            <person name="Sirven C."/>
            <person name="Soanes D.M."/>
            <person name="Talbot N.J."/>
            <person name="Templeton M."/>
            <person name="Yandava C."/>
            <person name="Yarden O."/>
            <person name="Zeng Q."/>
            <person name="Rollins J.A."/>
            <person name="Lebrun M.H."/>
            <person name="Dickman M."/>
        </authorList>
    </citation>
    <scope>NUCLEOTIDE SEQUENCE [LARGE SCALE GENOMIC DNA]</scope>
    <source>
        <strain evidence="3">T4</strain>
    </source>
</reference>
<keyword evidence="1" id="KW-0732">Signal</keyword>
<dbReference type="AlphaFoldDB" id="G2YFC7"/>
<name>G2YFC7_BOTF4</name>
<feature type="chain" id="PRO_5003440702" evidence="1">
    <location>
        <begin position="20"/>
        <end position="53"/>
    </location>
</feature>
<dbReference type="InParanoid" id="G2YFC7"/>
<feature type="signal peptide" evidence="1">
    <location>
        <begin position="1"/>
        <end position="19"/>
    </location>
</feature>
<dbReference type="Proteomes" id="UP000008177">
    <property type="component" value="Unplaced contigs"/>
</dbReference>